<dbReference type="PANTHER" id="PTHR36169:SF1">
    <property type="entry name" value="ACETATE KINASE EUTQ"/>
    <property type="match status" value="1"/>
</dbReference>
<dbReference type="SUPFAM" id="SSF51182">
    <property type="entry name" value="RmlC-like cupins"/>
    <property type="match status" value="1"/>
</dbReference>
<comment type="caution">
    <text evidence="1">The sequence shown here is derived from an EMBL/GenBank/DDBJ whole genome shotgun (WGS) entry which is preliminary data.</text>
</comment>
<organism evidence="1 2">
    <name type="scientific">Nocardioides imazamoxiresistens</name>
    <dbReference type="NCBI Taxonomy" id="3231893"/>
    <lineage>
        <taxon>Bacteria</taxon>
        <taxon>Bacillati</taxon>
        <taxon>Actinomycetota</taxon>
        <taxon>Actinomycetes</taxon>
        <taxon>Propionibacteriales</taxon>
        <taxon>Nocardioidaceae</taxon>
        <taxon>Nocardioides</taxon>
    </lineage>
</organism>
<dbReference type="Pfam" id="PF06249">
    <property type="entry name" value="EutQ"/>
    <property type="match status" value="1"/>
</dbReference>
<accession>A0ABU3PXP2</accession>
<proteinExistence type="predicted"/>
<keyword evidence="2" id="KW-1185">Reference proteome</keyword>
<dbReference type="InterPro" id="IPR011051">
    <property type="entry name" value="RmlC_Cupin_sf"/>
</dbReference>
<name>A0ABU3PXP2_9ACTN</name>
<dbReference type="RefSeq" id="WP_315733492.1">
    <property type="nucleotide sequence ID" value="NZ_JAVYII010000005.1"/>
</dbReference>
<dbReference type="Proteomes" id="UP001268542">
    <property type="component" value="Unassembled WGS sequence"/>
</dbReference>
<evidence type="ECO:0000313" key="1">
    <source>
        <dbReference type="EMBL" id="MDT9594007.1"/>
    </source>
</evidence>
<dbReference type="EMBL" id="JAVYII010000005">
    <property type="protein sequence ID" value="MDT9594007.1"/>
    <property type="molecule type" value="Genomic_DNA"/>
</dbReference>
<reference evidence="1 2" key="1">
    <citation type="submission" date="2023-08" db="EMBL/GenBank/DDBJ databases">
        <title>Nocardioides seae sp. nov., a bacterium isolated from a soil.</title>
        <authorList>
            <person name="Wang X."/>
        </authorList>
    </citation>
    <scope>NUCLEOTIDE SEQUENCE [LARGE SCALE GENOMIC DNA]</scope>
    <source>
        <strain evidence="1 2">YZH12</strain>
    </source>
</reference>
<dbReference type="Gene3D" id="2.60.120.10">
    <property type="entry name" value="Jelly Rolls"/>
    <property type="match status" value="1"/>
</dbReference>
<dbReference type="InterPro" id="IPR014710">
    <property type="entry name" value="RmlC-like_jellyroll"/>
</dbReference>
<dbReference type="CDD" id="cd02228">
    <property type="entry name" value="cupin_EutQ"/>
    <property type="match status" value="1"/>
</dbReference>
<gene>
    <name evidence="1" type="ORF">RDV89_13070</name>
</gene>
<sequence length="131" mass="14448">MTTTPDAPAATTPVPAFRVTAGAWEGLPRMTDFPQAEGYIGDVYENPEGSTMCSGFFELKHTDEPLVYLYEYDEMKVVLEGEFLLENVDTGQRTVARAKDAIFFPKGSRIAFSTPSYALAFYAGDRDATLL</sequence>
<protein>
    <recommendedName>
        <fullName evidence="3">Ethanolamine utilization protein</fullName>
    </recommendedName>
</protein>
<evidence type="ECO:0008006" key="3">
    <source>
        <dbReference type="Google" id="ProtNLM"/>
    </source>
</evidence>
<evidence type="ECO:0000313" key="2">
    <source>
        <dbReference type="Proteomes" id="UP001268542"/>
    </source>
</evidence>
<dbReference type="PANTHER" id="PTHR36169">
    <property type="entry name" value="ETHANOLAMINE UTILIZATION PROTEIN EUTQ"/>
    <property type="match status" value="1"/>
</dbReference>
<dbReference type="InterPro" id="IPR010424">
    <property type="entry name" value="EutQ"/>
</dbReference>